<reference evidence="3" key="1">
    <citation type="submission" date="2021-02" db="EMBL/GenBank/DDBJ databases">
        <title>First Annotated Genome of the Yellow-green Alga Tribonema minus.</title>
        <authorList>
            <person name="Mahan K.M."/>
        </authorList>
    </citation>
    <scope>NUCLEOTIDE SEQUENCE</scope>
    <source>
        <strain evidence="3">UTEX B ZZ1240</strain>
    </source>
</reference>
<evidence type="ECO:0000256" key="1">
    <source>
        <dbReference type="SAM" id="MobiDB-lite"/>
    </source>
</evidence>
<feature type="transmembrane region" description="Helical" evidence="2">
    <location>
        <begin position="554"/>
        <end position="577"/>
    </location>
</feature>
<dbReference type="Gene3D" id="2.120.10.80">
    <property type="entry name" value="Kelch-type beta propeller"/>
    <property type="match status" value="1"/>
</dbReference>
<feature type="compositionally biased region" description="Low complexity" evidence="1">
    <location>
        <begin position="626"/>
        <end position="637"/>
    </location>
</feature>
<feature type="region of interest" description="Disordered" evidence="1">
    <location>
        <begin position="668"/>
        <end position="697"/>
    </location>
</feature>
<dbReference type="Proteomes" id="UP000664859">
    <property type="component" value="Unassembled WGS sequence"/>
</dbReference>
<dbReference type="InterPro" id="IPR015915">
    <property type="entry name" value="Kelch-typ_b-propeller"/>
</dbReference>
<dbReference type="EMBL" id="JAFCMP010000079">
    <property type="protein sequence ID" value="KAG5188059.1"/>
    <property type="molecule type" value="Genomic_DNA"/>
</dbReference>
<organism evidence="3 4">
    <name type="scientific">Tribonema minus</name>
    <dbReference type="NCBI Taxonomy" id="303371"/>
    <lineage>
        <taxon>Eukaryota</taxon>
        <taxon>Sar</taxon>
        <taxon>Stramenopiles</taxon>
        <taxon>Ochrophyta</taxon>
        <taxon>PX clade</taxon>
        <taxon>Xanthophyceae</taxon>
        <taxon>Tribonematales</taxon>
        <taxon>Tribonemataceae</taxon>
        <taxon>Tribonema</taxon>
    </lineage>
</organism>
<keyword evidence="2" id="KW-0472">Membrane</keyword>
<protein>
    <submittedName>
        <fullName evidence="3">Uncharacterized protein</fullName>
    </submittedName>
</protein>
<dbReference type="OrthoDB" id="10438636at2759"/>
<keyword evidence="4" id="KW-1185">Reference proteome</keyword>
<feature type="region of interest" description="Disordered" evidence="1">
    <location>
        <begin position="624"/>
        <end position="650"/>
    </location>
</feature>
<evidence type="ECO:0000313" key="4">
    <source>
        <dbReference type="Proteomes" id="UP000664859"/>
    </source>
</evidence>
<evidence type="ECO:0000313" key="3">
    <source>
        <dbReference type="EMBL" id="KAG5188059.1"/>
    </source>
</evidence>
<keyword evidence="2" id="KW-1133">Transmembrane helix</keyword>
<proteinExistence type="predicted"/>
<name>A0A835ZD19_9STRA</name>
<gene>
    <name evidence="3" type="ORF">JKP88DRAFT_262389</name>
</gene>
<comment type="caution">
    <text evidence="3">The sequence shown here is derived from an EMBL/GenBank/DDBJ whole genome shotgun (WGS) entry which is preliminary data.</text>
</comment>
<accession>A0A835ZD19</accession>
<evidence type="ECO:0000256" key="2">
    <source>
        <dbReference type="SAM" id="Phobius"/>
    </source>
</evidence>
<dbReference type="AlphaFoldDB" id="A0A835ZD19"/>
<keyword evidence="2" id="KW-0812">Transmembrane</keyword>
<dbReference type="SUPFAM" id="SSF117281">
    <property type="entry name" value="Kelch motif"/>
    <property type="match status" value="1"/>
</dbReference>
<sequence length="697" mass="73787">MVLPLNCPFACPLLSYSCGSLFATTTPGGRASVSPTVVLLLFRYVRCHAPVTRRSVQASALDIHIDMLSSLVDSSPRIEVDSLSMPRTDMGAAVTNAAMYLVGGCGLYSDPIRDGLLLVNDCKPSDLVDVFAPNWTAAARLPSARPLPMQSTQGFHLCEPKYAATTGVFWTGEPDQGMGGPWAQTPHVVVAGGIVSVGEGMYRATDTIDILREEGVTRAGKVSVTNLPVQRLPQPRFDMSSCCFKHICVFAGGQVNLDGYFSDRVDVWNGERWGWTSDHTLSEARFGMGTASLEMALADGVVHMVGFFAGGVGRAGNLFLVDLYDFASDRWLPRIYLPTVRGKCSGVTLGIDAAMFIADTGEVDVFNSTSLCWTSYKLDGIALGAVAAGRAPQWYFDPDATAGGGSGYYRSGGGAPEGLAYVAGGIWGAAHGLSSQLTELTLALMQSRCLALSAQMPVEKMPRKNVSPNAVPLPRIVRADAGACRDALSMPLAPVQMQCGAMGGGDVLGAFKNPLDVAPPPAKPVADPPVVPSAVPPHKDGSMWPSGLGPRTRVVVYLMIAALALLVSYMVSAAIILRRTEGIWRLPFGGGVLDALHRALAGACGGSWRAWQFVRGDRYAYESIRRSPSGSSTGSSSKDIEAVKQHGTTNTHQQVVITHAPLVQEYTATNGRDGRPATGVHRLGPLVEGGESDASIN</sequence>